<organism evidence="1 2">
    <name type="scientific">Paraburkholderia terrae</name>
    <dbReference type="NCBI Taxonomy" id="311230"/>
    <lineage>
        <taxon>Bacteria</taxon>
        <taxon>Pseudomonadati</taxon>
        <taxon>Pseudomonadota</taxon>
        <taxon>Betaproteobacteria</taxon>
        <taxon>Burkholderiales</taxon>
        <taxon>Burkholderiaceae</taxon>
        <taxon>Paraburkholderia</taxon>
    </lineage>
</organism>
<gene>
    <name evidence="1" type="ORF">PTKU64_54100</name>
</gene>
<keyword evidence="2" id="KW-1185">Reference proteome</keyword>
<accession>A0ABM7TRH1</accession>
<evidence type="ECO:0000313" key="1">
    <source>
        <dbReference type="EMBL" id="BCZ81735.1"/>
    </source>
</evidence>
<dbReference type="RefSeq" id="WP_229514043.1">
    <property type="nucleotide sequence ID" value="NZ_AP024956.1"/>
</dbReference>
<dbReference type="EMBL" id="AP024956">
    <property type="protein sequence ID" value="BCZ81735.1"/>
    <property type="molecule type" value="Genomic_DNA"/>
</dbReference>
<reference evidence="1 2" key="1">
    <citation type="journal article" date="2022" name="Front. Microbiol.">
        <title>Identification and characterization of a novel class of self-sufficient cytochrome P450 hydroxylase involved in cyclohexanecarboxylate degradation in Paraburkholderia terrae strain KU-64.</title>
        <authorList>
            <person name="Yamamoto T."/>
            <person name="Hasegawa Y."/>
            <person name="Iwaki H."/>
        </authorList>
    </citation>
    <scope>NUCLEOTIDE SEQUENCE [LARGE SCALE GENOMIC DNA]</scope>
    <source>
        <strain evidence="1 2">KU-64</strain>
    </source>
</reference>
<sequence>MTTTSGSHAGRHREEPAALQTLAEYLELPLRKGGSLIMMQQCDDVCGMYVGDAAGGQADLTFYGTVAATIANGILRLTKVGRNRMEIAGREYYFVRSLTHFEDRGAVVFVPA</sequence>
<proteinExistence type="predicted"/>
<dbReference type="Proteomes" id="UP001319874">
    <property type="component" value="Chromosome 2"/>
</dbReference>
<protein>
    <submittedName>
        <fullName evidence="1">Uncharacterized protein</fullName>
    </submittedName>
</protein>
<evidence type="ECO:0000313" key="2">
    <source>
        <dbReference type="Proteomes" id="UP001319874"/>
    </source>
</evidence>
<name>A0ABM7TRH1_9BURK</name>